<evidence type="ECO:0000256" key="3">
    <source>
        <dbReference type="ARBA" id="ARBA00023316"/>
    </source>
</evidence>
<evidence type="ECO:0000256" key="6">
    <source>
        <dbReference type="SAM" id="MobiDB-lite"/>
    </source>
</evidence>
<evidence type="ECO:0000256" key="1">
    <source>
        <dbReference type="ARBA" id="ARBA00022729"/>
    </source>
</evidence>
<feature type="region of interest" description="Disordered" evidence="6">
    <location>
        <begin position="35"/>
        <end position="93"/>
    </location>
</feature>
<accession>A0A7Y6NJF5</accession>
<dbReference type="GO" id="GO:0000270">
    <property type="term" value="P:peptidoglycan metabolic process"/>
    <property type="evidence" value="ECO:0007669"/>
    <property type="project" value="UniProtKB-UniRule"/>
</dbReference>
<keyword evidence="10" id="KW-1185">Reference proteome</keyword>
<organism evidence="9 10">
    <name type="scientific">Piscinibacter koreensis</name>
    <dbReference type="NCBI Taxonomy" id="2742824"/>
    <lineage>
        <taxon>Bacteria</taxon>
        <taxon>Pseudomonadati</taxon>
        <taxon>Pseudomonadota</taxon>
        <taxon>Betaproteobacteria</taxon>
        <taxon>Burkholderiales</taxon>
        <taxon>Sphaerotilaceae</taxon>
        <taxon>Piscinibacter</taxon>
    </lineage>
</organism>
<dbReference type="Proteomes" id="UP000529637">
    <property type="component" value="Unassembled WGS sequence"/>
</dbReference>
<feature type="region of interest" description="Disordered" evidence="6">
    <location>
        <begin position="226"/>
        <end position="271"/>
    </location>
</feature>
<dbReference type="RefSeq" id="WP_176065100.1">
    <property type="nucleotide sequence ID" value="NZ_JABWMJ010000001.1"/>
</dbReference>
<dbReference type="InterPro" id="IPR007730">
    <property type="entry name" value="SPOR-like_dom"/>
</dbReference>
<dbReference type="InterPro" id="IPR009009">
    <property type="entry name" value="RlpA-like_DPBB"/>
</dbReference>
<dbReference type="GO" id="GO:0042834">
    <property type="term" value="F:peptidoglycan binding"/>
    <property type="evidence" value="ECO:0007669"/>
    <property type="project" value="InterPro"/>
</dbReference>
<dbReference type="SUPFAM" id="SSF50685">
    <property type="entry name" value="Barwin-like endoglucanases"/>
    <property type="match status" value="1"/>
</dbReference>
<protein>
    <recommendedName>
        <fullName evidence="4">Endolytic peptidoglycan transglycosylase RlpA</fullName>
        <ecNumber evidence="4">4.2.2.-</ecNumber>
    </recommendedName>
</protein>
<dbReference type="InterPro" id="IPR036680">
    <property type="entry name" value="SPOR-like_sf"/>
</dbReference>
<keyword evidence="4" id="KW-0449">Lipoprotein</keyword>
<comment type="subcellular location">
    <subcellularLocation>
        <location evidence="4">Cell membrane</location>
        <topology evidence="4">Lipid-anchor</topology>
    </subcellularLocation>
</comment>
<keyword evidence="4" id="KW-0564">Palmitate</keyword>
<dbReference type="GO" id="GO:0071555">
    <property type="term" value="P:cell wall organization"/>
    <property type="evidence" value="ECO:0007669"/>
    <property type="project" value="UniProtKB-KW"/>
</dbReference>
<comment type="function">
    <text evidence="4">Lytic transglycosylase with a strong preference for naked glycan strands that lack stem peptides.</text>
</comment>
<reference evidence="9 10" key="1">
    <citation type="submission" date="2020-06" db="EMBL/GenBank/DDBJ databases">
        <title>Schlegella sp. ID0723 isolated from air conditioner.</title>
        <authorList>
            <person name="Kim D.Y."/>
            <person name="Kim D.-U."/>
        </authorList>
    </citation>
    <scope>NUCLEOTIDE SEQUENCE [LARGE SCALE GENOMIC DNA]</scope>
    <source>
        <strain evidence="9 10">ID0723</strain>
    </source>
</reference>
<keyword evidence="1 7" id="KW-0732">Signal</keyword>
<dbReference type="PROSITE" id="PS51257">
    <property type="entry name" value="PROKAR_LIPOPROTEIN"/>
    <property type="match status" value="1"/>
</dbReference>
<keyword evidence="4" id="KW-1003">Cell membrane</keyword>
<sequence>MSSKPRRLPTPAALFLSLAACLAAPLARAGVDISPPSGAGSGEVDPVGFGPPPGTAPAAPAPDTGRAAKPAAATSVDGVAEPPRTQAPRSRFSQRGLASWYGAQFHGRRTASGELYNMHALTAAHPTLPIPSYVRVRNPANGRTIIVRVNDRGPFHGGRILDLSYSAAARLDLRGVASVQIEGITFDEIRNGAWREASADADAATGDGNSPEDFAVLATERLLAGFGDDGERTDATTEPAATPQRDRTRHAAARSAAVRAHRPAGPGASHLAQTASIDARLQVAGAGSEAGTTANAAGGATQVAMAATNPAPAAGPNPAATAVAAQEPIAPTPPRDAAAVRVAAADMQPSGEAAAAREPIATGATATAGTRAGRGFWVELGTFGQRRGAEALQRALDLKAAWLAPLLAVFDESLFKLQAGPFPSRRLALEAAERARAVLRLTPLIVDRR</sequence>
<dbReference type="AlphaFoldDB" id="A0A7Y6NJF5"/>
<evidence type="ECO:0000313" key="10">
    <source>
        <dbReference type="Proteomes" id="UP000529637"/>
    </source>
</evidence>
<dbReference type="Pfam" id="PF05036">
    <property type="entry name" value="SPOR"/>
    <property type="match status" value="1"/>
</dbReference>
<keyword evidence="3 4" id="KW-0961">Cell wall biogenesis/degradation</keyword>
<evidence type="ECO:0000256" key="2">
    <source>
        <dbReference type="ARBA" id="ARBA00023239"/>
    </source>
</evidence>
<evidence type="ECO:0000256" key="7">
    <source>
        <dbReference type="SAM" id="SignalP"/>
    </source>
</evidence>
<dbReference type="NCBIfam" id="TIGR00413">
    <property type="entry name" value="rlpA"/>
    <property type="match status" value="1"/>
</dbReference>
<dbReference type="Gene3D" id="3.30.70.1070">
    <property type="entry name" value="Sporulation related repeat"/>
    <property type="match status" value="1"/>
</dbReference>
<dbReference type="Gene3D" id="2.40.40.10">
    <property type="entry name" value="RlpA-like domain"/>
    <property type="match status" value="1"/>
</dbReference>
<proteinExistence type="inferred from homology"/>
<feature type="chain" id="PRO_5031644862" description="Endolytic peptidoglycan transglycosylase RlpA" evidence="7">
    <location>
        <begin position="30"/>
        <end position="449"/>
    </location>
</feature>
<dbReference type="PANTHER" id="PTHR34183:SF1">
    <property type="entry name" value="ENDOLYTIC PEPTIDOGLYCAN TRANSGLYCOSYLASE RLPA"/>
    <property type="match status" value="1"/>
</dbReference>
<dbReference type="InterPro" id="IPR034718">
    <property type="entry name" value="RlpA"/>
</dbReference>
<dbReference type="SUPFAM" id="SSF110997">
    <property type="entry name" value="Sporulation related repeat"/>
    <property type="match status" value="1"/>
</dbReference>
<dbReference type="Pfam" id="PF03330">
    <property type="entry name" value="DPBB_1"/>
    <property type="match status" value="1"/>
</dbReference>
<keyword evidence="2 4" id="KW-0456">Lyase</keyword>
<feature type="compositionally biased region" description="Low complexity" evidence="6">
    <location>
        <begin position="56"/>
        <end position="68"/>
    </location>
</feature>
<gene>
    <name evidence="4" type="primary">rlpA</name>
    <name evidence="9" type="ORF">HQN59_00715</name>
</gene>
<evidence type="ECO:0000259" key="8">
    <source>
        <dbReference type="PROSITE" id="PS51724"/>
    </source>
</evidence>
<dbReference type="InterPro" id="IPR036908">
    <property type="entry name" value="RlpA-like_sf"/>
</dbReference>
<name>A0A7Y6NJF5_9BURK</name>
<feature type="signal peptide" evidence="7">
    <location>
        <begin position="1"/>
        <end position="29"/>
    </location>
</feature>
<dbReference type="PROSITE" id="PS51724">
    <property type="entry name" value="SPOR"/>
    <property type="match status" value="1"/>
</dbReference>
<keyword evidence="4" id="KW-0472">Membrane</keyword>
<dbReference type="EC" id="4.2.2.-" evidence="4"/>
<dbReference type="InterPro" id="IPR012997">
    <property type="entry name" value="RplA"/>
</dbReference>
<dbReference type="CDD" id="cd22268">
    <property type="entry name" value="DPBB_RlpA-like"/>
    <property type="match status" value="1"/>
</dbReference>
<feature type="domain" description="SPOR" evidence="8">
    <location>
        <begin position="370"/>
        <end position="448"/>
    </location>
</feature>
<evidence type="ECO:0000256" key="4">
    <source>
        <dbReference type="HAMAP-Rule" id="MF_02071"/>
    </source>
</evidence>
<dbReference type="GO" id="GO:0005886">
    <property type="term" value="C:plasma membrane"/>
    <property type="evidence" value="ECO:0007669"/>
    <property type="project" value="UniProtKB-SubCell"/>
</dbReference>
<dbReference type="HAMAP" id="MF_02071">
    <property type="entry name" value="RlpA"/>
    <property type="match status" value="1"/>
</dbReference>
<dbReference type="GO" id="GO:0008932">
    <property type="term" value="F:lytic endotransglycosylase activity"/>
    <property type="evidence" value="ECO:0007669"/>
    <property type="project" value="UniProtKB-UniRule"/>
</dbReference>
<comment type="similarity">
    <text evidence="4 5">Belongs to the RlpA family.</text>
</comment>
<dbReference type="EMBL" id="JABWMJ010000001">
    <property type="protein sequence ID" value="NUZ04272.1"/>
    <property type="molecule type" value="Genomic_DNA"/>
</dbReference>
<evidence type="ECO:0000256" key="5">
    <source>
        <dbReference type="RuleBase" id="RU003495"/>
    </source>
</evidence>
<evidence type="ECO:0000313" key="9">
    <source>
        <dbReference type="EMBL" id="NUZ04272.1"/>
    </source>
</evidence>
<dbReference type="PANTHER" id="PTHR34183">
    <property type="entry name" value="ENDOLYTIC PEPTIDOGLYCAN TRANSGLYCOSYLASE RLPA"/>
    <property type="match status" value="1"/>
</dbReference>
<comment type="caution">
    <text evidence="9">The sequence shown here is derived from an EMBL/GenBank/DDBJ whole genome shotgun (WGS) entry which is preliminary data.</text>
</comment>